<dbReference type="EMBL" id="QCYK01000001">
    <property type="protein sequence ID" value="PUZ28651.1"/>
    <property type="molecule type" value="Genomic_DNA"/>
</dbReference>
<dbReference type="SUPFAM" id="SSF48452">
    <property type="entry name" value="TPR-like"/>
    <property type="match status" value="1"/>
</dbReference>
<feature type="domain" description="SusD-like N-terminal" evidence="7">
    <location>
        <begin position="68"/>
        <end position="235"/>
    </location>
</feature>
<evidence type="ECO:0000256" key="2">
    <source>
        <dbReference type="ARBA" id="ARBA00006275"/>
    </source>
</evidence>
<comment type="subcellular location">
    <subcellularLocation>
        <location evidence="1">Cell outer membrane</location>
    </subcellularLocation>
</comment>
<organism evidence="8 9">
    <name type="scientific">Chitinophaga parva</name>
    <dbReference type="NCBI Taxonomy" id="2169414"/>
    <lineage>
        <taxon>Bacteria</taxon>
        <taxon>Pseudomonadati</taxon>
        <taxon>Bacteroidota</taxon>
        <taxon>Chitinophagia</taxon>
        <taxon>Chitinophagales</taxon>
        <taxon>Chitinophagaceae</taxon>
        <taxon>Chitinophaga</taxon>
    </lineage>
</organism>
<dbReference type="Pfam" id="PF14322">
    <property type="entry name" value="SusD-like_3"/>
    <property type="match status" value="1"/>
</dbReference>
<dbReference type="PROSITE" id="PS51257">
    <property type="entry name" value="PROKAR_LIPOPROTEIN"/>
    <property type="match status" value="1"/>
</dbReference>
<dbReference type="InterPro" id="IPR011990">
    <property type="entry name" value="TPR-like_helical_dom_sf"/>
</dbReference>
<keyword evidence="5" id="KW-0998">Cell outer membrane</keyword>
<gene>
    <name evidence="8" type="ORF">DCC81_03980</name>
</gene>
<comment type="caution">
    <text evidence="8">The sequence shown here is derived from an EMBL/GenBank/DDBJ whole genome shotgun (WGS) entry which is preliminary data.</text>
</comment>
<evidence type="ECO:0000259" key="6">
    <source>
        <dbReference type="Pfam" id="PF07980"/>
    </source>
</evidence>
<evidence type="ECO:0000256" key="5">
    <source>
        <dbReference type="ARBA" id="ARBA00023237"/>
    </source>
</evidence>
<dbReference type="Gene3D" id="1.25.40.390">
    <property type="match status" value="1"/>
</dbReference>
<sequence length="484" mass="52559">MTKCYKFLIPVMAGLLLACNKQVDEIKPLTKVTADGELATVGGIEAATLGTYAIMCGGLEYSQQDFGESRGNNVTQANWAPVSIYTDAFFFQNSNVATLGGSYGFYQGCYQLITSVNLVLDHTRDFDTHALTDEQHDRYNYVIGENLFIRALAYFNLVRVYGKPFYLDGGAGTGVGLKKTGDINDKPSPSSVKEVYEFIINDLKTAAQLMKAPVAKTNSFANTGAAWGLLSRVYLYMGGSPANPDAAMNKLAVAYADSVIEESNGKYALLQGAAYQQMFADDEDGNLGRSDPSGNKEIIFAINNTSLTYGSQIGQMYHHDPIYGVGATFKPSADLMGRFKAGDVRGTFFKVNSSSGFNETTKWLCINYYTGTKAPAPVLRLAEMYLNRAEANAKLGNVMDAKADLKVIHVRAGLPATDVDDISNANLLDAILLERRLELAFEGHLAFDYFRNGLPMTRIAADNNGTAVTIQADDPKVVLTVPSN</sequence>
<keyword evidence="3" id="KW-0732">Signal</keyword>
<evidence type="ECO:0000256" key="3">
    <source>
        <dbReference type="ARBA" id="ARBA00022729"/>
    </source>
</evidence>
<evidence type="ECO:0000313" key="8">
    <source>
        <dbReference type="EMBL" id="PUZ28651.1"/>
    </source>
</evidence>
<accession>A0A2T7BM05</accession>
<keyword evidence="9" id="KW-1185">Reference proteome</keyword>
<keyword evidence="4" id="KW-0472">Membrane</keyword>
<dbReference type="RefSeq" id="WP_108685290.1">
    <property type="nucleotide sequence ID" value="NZ_QCYK01000001.1"/>
</dbReference>
<dbReference type="InterPro" id="IPR012944">
    <property type="entry name" value="SusD_RagB_dom"/>
</dbReference>
<evidence type="ECO:0000259" key="7">
    <source>
        <dbReference type="Pfam" id="PF14322"/>
    </source>
</evidence>
<dbReference type="AlphaFoldDB" id="A0A2T7BM05"/>
<dbReference type="OrthoDB" id="1080118at2"/>
<evidence type="ECO:0000256" key="4">
    <source>
        <dbReference type="ARBA" id="ARBA00023136"/>
    </source>
</evidence>
<comment type="similarity">
    <text evidence="2">Belongs to the SusD family.</text>
</comment>
<dbReference type="GO" id="GO:0009279">
    <property type="term" value="C:cell outer membrane"/>
    <property type="evidence" value="ECO:0007669"/>
    <property type="project" value="UniProtKB-SubCell"/>
</dbReference>
<evidence type="ECO:0000313" key="9">
    <source>
        <dbReference type="Proteomes" id="UP000244450"/>
    </source>
</evidence>
<reference evidence="8 9" key="1">
    <citation type="submission" date="2018-04" db="EMBL/GenBank/DDBJ databases">
        <title>Chitinophaga fuyangensis sp. nov., isolated from soil in a chemical factory.</title>
        <authorList>
            <person name="Chen K."/>
        </authorList>
    </citation>
    <scope>NUCLEOTIDE SEQUENCE [LARGE SCALE GENOMIC DNA]</scope>
    <source>
        <strain evidence="8 9">LY-1</strain>
    </source>
</reference>
<dbReference type="Pfam" id="PF07980">
    <property type="entry name" value="SusD_RagB"/>
    <property type="match status" value="1"/>
</dbReference>
<dbReference type="InterPro" id="IPR033985">
    <property type="entry name" value="SusD-like_N"/>
</dbReference>
<dbReference type="Proteomes" id="UP000244450">
    <property type="component" value="Unassembled WGS sequence"/>
</dbReference>
<evidence type="ECO:0000256" key="1">
    <source>
        <dbReference type="ARBA" id="ARBA00004442"/>
    </source>
</evidence>
<evidence type="ECO:0008006" key="10">
    <source>
        <dbReference type="Google" id="ProtNLM"/>
    </source>
</evidence>
<name>A0A2T7BM05_9BACT</name>
<dbReference type="CDD" id="cd08977">
    <property type="entry name" value="SusD"/>
    <property type="match status" value="1"/>
</dbReference>
<proteinExistence type="inferred from homology"/>
<protein>
    <recommendedName>
        <fullName evidence="10">RagB/SusD family nutrient uptake outer membrane protein</fullName>
    </recommendedName>
</protein>
<feature type="domain" description="RagB/SusD" evidence="6">
    <location>
        <begin position="370"/>
        <end position="475"/>
    </location>
</feature>